<dbReference type="RefSeq" id="WP_097128903.1">
    <property type="nucleotide sequence ID" value="NZ_OCMT01000001.1"/>
</dbReference>
<protein>
    <submittedName>
        <fullName evidence="1">Putative hydrolase of the HAD superfamily</fullName>
    </submittedName>
</protein>
<keyword evidence="2" id="KW-1185">Reference proteome</keyword>
<dbReference type="NCBIfam" id="TIGR01549">
    <property type="entry name" value="HAD-SF-IA-v1"/>
    <property type="match status" value="1"/>
</dbReference>
<sequence length="237" mass="27861">MFNEQLLQDFSKYRHISFDLWLTLIRSNPEYKPKRNQLFRDFFAIDKPIEEVAAVIRKFDILTNGINEKVNRNFDTYEIYCLILDALEVKLESYQRQQLEDFYKHTEELMMQYKPLLLDDNLPKFLKQLHDDGKTMNILSNTAFIKGSSLRHIIAHYQLDSYFAFQAFSDETGFSKPGLAMYEYAYQNIKLLAPIEKHEVLHVGDNVVSDYNGALAYGFDAYLITHKTTDESKLQPL</sequence>
<proteinExistence type="predicted"/>
<evidence type="ECO:0000313" key="2">
    <source>
        <dbReference type="Proteomes" id="UP000219281"/>
    </source>
</evidence>
<dbReference type="Proteomes" id="UP000219281">
    <property type="component" value="Unassembled WGS sequence"/>
</dbReference>
<dbReference type="InterPro" id="IPR006439">
    <property type="entry name" value="HAD-SF_hydro_IA"/>
</dbReference>
<dbReference type="InterPro" id="IPR051828">
    <property type="entry name" value="HAD-like_hydrolase_domain"/>
</dbReference>
<reference evidence="2" key="1">
    <citation type="submission" date="2017-09" db="EMBL/GenBank/DDBJ databases">
        <authorList>
            <person name="Varghese N."/>
            <person name="Submissions S."/>
        </authorList>
    </citation>
    <scope>NUCLEOTIDE SEQUENCE [LARGE SCALE GENOMIC DNA]</scope>
    <source>
        <strain evidence="2">CGMCC 1.12803</strain>
    </source>
</reference>
<dbReference type="Pfam" id="PF00702">
    <property type="entry name" value="Hydrolase"/>
    <property type="match status" value="1"/>
</dbReference>
<dbReference type="Gene3D" id="3.40.50.1000">
    <property type="entry name" value="HAD superfamily/HAD-like"/>
    <property type="match status" value="1"/>
</dbReference>
<dbReference type="SFLD" id="SFLDG01129">
    <property type="entry name" value="C1.5:_HAD__Beta-PGM__Phosphata"/>
    <property type="match status" value="1"/>
</dbReference>
<dbReference type="EMBL" id="OCMT01000001">
    <property type="protein sequence ID" value="SOD12660.1"/>
    <property type="molecule type" value="Genomic_DNA"/>
</dbReference>
<dbReference type="AlphaFoldDB" id="A0A285ZSM0"/>
<dbReference type="Gene3D" id="1.10.150.400">
    <property type="match status" value="1"/>
</dbReference>
<dbReference type="PANTHER" id="PTHR46191">
    <property type="match status" value="1"/>
</dbReference>
<organism evidence="1 2">
    <name type="scientific">Pedobacter xixiisoli</name>
    <dbReference type="NCBI Taxonomy" id="1476464"/>
    <lineage>
        <taxon>Bacteria</taxon>
        <taxon>Pseudomonadati</taxon>
        <taxon>Bacteroidota</taxon>
        <taxon>Sphingobacteriia</taxon>
        <taxon>Sphingobacteriales</taxon>
        <taxon>Sphingobacteriaceae</taxon>
        <taxon>Pedobacter</taxon>
    </lineage>
</organism>
<keyword evidence="1" id="KW-0378">Hydrolase</keyword>
<dbReference type="OrthoDB" id="3669651at2"/>
<dbReference type="SFLD" id="SFLDS00003">
    <property type="entry name" value="Haloacid_Dehalogenase"/>
    <property type="match status" value="1"/>
</dbReference>
<dbReference type="PANTHER" id="PTHR46191:SF2">
    <property type="entry name" value="HALOACID DEHALOGENASE-LIKE HYDROLASE DOMAIN-CONTAINING PROTEIN 3"/>
    <property type="match status" value="1"/>
</dbReference>
<dbReference type="SUPFAM" id="SSF56784">
    <property type="entry name" value="HAD-like"/>
    <property type="match status" value="1"/>
</dbReference>
<accession>A0A285ZSM0</accession>
<dbReference type="InterPro" id="IPR023214">
    <property type="entry name" value="HAD_sf"/>
</dbReference>
<gene>
    <name evidence="1" type="ORF">SAMN06297358_0782</name>
</gene>
<name>A0A285ZSM0_9SPHI</name>
<evidence type="ECO:0000313" key="1">
    <source>
        <dbReference type="EMBL" id="SOD12660.1"/>
    </source>
</evidence>
<dbReference type="GO" id="GO:0016787">
    <property type="term" value="F:hydrolase activity"/>
    <property type="evidence" value="ECO:0007669"/>
    <property type="project" value="UniProtKB-KW"/>
</dbReference>
<dbReference type="InterPro" id="IPR036412">
    <property type="entry name" value="HAD-like_sf"/>
</dbReference>